<evidence type="ECO:0000313" key="2">
    <source>
        <dbReference type="EMBL" id="ACV10398.1"/>
    </source>
</evidence>
<reference evidence="2 3" key="1">
    <citation type="journal article" date="2009" name="Stand. Genomic Sci.">
        <title>Complete genome sequence of Halorhabdus utahensis type strain (AX-2).</title>
        <authorList>
            <person name="Anderson I."/>
            <person name="Tindall B.J."/>
            <person name="Pomrenke H."/>
            <person name="Goker M."/>
            <person name="Lapidus A."/>
            <person name="Nolan M."/>
            <person name="Copeland A."/>
            <person name="Glavina Del Rio T."/>
            <person name="Chen F."/>
            <person name="Tice H."/>
            <person name="Cheng J.F."/>
            <person name="Lucas S."/>
            <person name="Chertkov O."/>
            <person name="Bruce D."/>
            <person name="Brettin T."/>
            <person name="Detter J.C."/>
            <person name="Han C."/>
            <person name="Goodwin L."/>
            <person name="Land M."/>
            <person name="Hauser L."/>
            <person name="Chang Y.J."/>
            <person name="Jeffries C.D."/>
            <person name="Pitluck S."/>
            <person name="Pati A."/>
            <person name="Mavromatis K."/>
            <person name="Ivanova N."/>
            <person name="Ovchinnikova G."/>
            <person name="Chen A."/>
            <person name="Palaniappan K."/>
            <person name="Chain P."/>
            <person name="Rohde M."/>
            <person name="Bristow J."/>
            <person name="Eisen J.A."/>
            <person name="Markowitz V."/>
            <person name="Hugenholtz P."/>
            <person name="Kyrpides N.C."/>
            <person name="Klenk H.P."/>
        </authorList>
    </citation>
    <scope>NUCLEOTIDE SEQUENCE [LARGE SCALE GENOMIC DNA]</scope>
    <source>
        <strain evidence="3">DSM 12940 / JCM 11049 / AX-2</strain>
    </source>
</reference>
<dbReference type="HOGENOM" id="CLU_154332_0_0_2"/>
<dbReference type="KEGG" id="hut:Huta_0210"/>
<name>C7NPV1_HALUD</name>
<proteinExistence type="predicted"/>
<dbReference type="Pfam" id="PF25256">
    <property type="entry name" value="DUF7857"/>
    <property type="match status" value="1"/>
</dbReference>
<protein>
    <submittedName>
        <fullName evidence="2">Uncharacterized protein</fullName>
    </submittedName>
</protein>
<dbReference type="EMBL" id="CP001687">
    <property type="protein sequence ID" value="ACV10398.1"/>
    <property type="molecule type" value="Genomic_DNA"/>
</dbReference>
<dbReference type="Proteomes" id="UP000002071">
    <property type="component" value="Chromosome"/>
</dbReference>
<dbReference type="eggNOG" id="arCOG06335">
    <property type="taxonomic scope" value="Archaea"/>
</dbReference>
<gene>
    <name evidence="2" type="ordered locus">Huta_0210</name>
</gene>
<evidence type="ECO:0000313" key="3">
    <source>
        <dbReference type="Proteomes" id="UP000002071"/>
    </source>
</evidence>
<feature type="region of interest" description="Disordered" evidence="1">
    <location>
        <begin position="65"/>
        <end position="86"/>
    </location>
</feature>
<keyword evidence="3" id="KW-1185">Reference proteome</keyword>
<dbReference type="InterPro" id="IPR057179">
    <property type="entry name" value="DUF7857"/>
</dbReference>
<evidence type="ECO:0000256" key="1">
    <source>
        <dbReference type="SAM" id="MobiDB-lite"/>
    </source>
</evidence>
<sequence length="122" mass="13608">MVDVDAKTTVVQGVTFVLATVTNTRGTAQVIKIESRLDGPTWYPRHGDVTASEWDEDTWESVLHPGESRGVGFGSPAEPRDPPMRLVDVRRATPADFDRDTQSVLRDLAAWRPPRDIVRNPQ</sequence>
<accession>C7NPV1</accession>
<dbReference type="AlphaFoldDB" id="C7NPV1"/>
<organism evidence="2 3">
    <name type="scientific">Halorhabdus utahensis (strain DSM 12940 / JCM 11049 / AX-2)</name>
    <dbReference type="NCBI Taxonomy" id="519442"/>
    <lineage>
        <taxon>Archaea</taxon>
        <taxon>Methanobacteriati</taxon>
        <taxon>Methanobacteriota</taxon>
        <taxon>Stenosarchaea group</taxon>
        <taxon>Halobacteria</taxon>
        <taxon>Halobacteriales</taxon>
        <taxon>Haloarculaceae</taxon>
        <taxon>Halorhabdus</taxon>
    </lineage>
</organism>
<dbReference type="STRING" id="519442.Huta_0210"/>